<comment type="caution">
    <text evidence="1">The sequence shown here is derived from an EMBL/GenBank/DDBJ whole genome shotgun (WGS) entry which is preliminary data.</text>
</comment>
<dbReference type="Proteomes" id="UP000069697">
    <property type="component" value="Unassembled WGS sequence"/>
</dbReference>
<reference evidence="1 2" key="1">
    <citation type="journal article" date="2016" name="Genome Announc.">
        <title>Draft Genome Sequence of Paenibacillus amylolyticus Heshi-A3, Isolated from Fermented Rice Bran in a Japanese Fermented Seafood Dish.</title>
        <authorList>
            <person name="Akuzawa S."/>
            <person name="Nagaoka J."/>
            <person name="Kanekatsu M."/>
            <person name="Kubota E."/>
            <person name="Ohtake R."/>
            <person name="Suzuki T."/>
            <person name="Kanesaki Y."/>
        </authorList>
    </citation>
    <scope>NUCLEOTIDE SEQUENCE [LARGE SCALE GENOMIC DNA]</scope>
    <source>
        <strain evidence="1 2">Heshi-A3</strain>
    </source>
</reference>
<protein>
    <submittedName>
        <fullName evidence="1">Tetratricopeptide repeat protein</fullName>
    </submittedName>
</protein>
<sequence>MWFLLGFIILVSIFGIRTTSRSNKLKQQFGSRLHAVGIHQSGLPQVAEGRRVDVLIGNGNFYIQSGQQTFELSLRKIGSAGYPNRTGSSNSRNYLVIHYEMNGRVRPIVLRFMKPAHAKAFLWEIEGQLFTRNSSDGIIRL</sequence>
<evidence type="ECO:0000313" key="1">
    <source>
        <dbReference type="EMBL" id="GAS84723.1"/>
    </source>
</evidence>
<dbReference type="AlphaFoldDB" id="A0A124DYM8"/>
<evidence type="ECO:0000313" key="2">
    <source>
        <dbReference type="Proteomes" id="UP000069697"/>
    </source>
</evidence>
<dbReference type="EMBL" id="BCNV01000006">
    <property type="protein sequence ID" value="GAS84723.1"/>
    <property type="molecule type" value="Genomic_DNA"/>
</dbReference>
<proteinExistence type="predicted"/>
<gene>
    <name evidence="1" type="ORF">PAHA3_4844</name>
</gene>
<dbReference type="RefSeq" id="WP_062837131.1">
    <property type="nucleotide sequence ID" value="NZ_BCNV01000006.1"/>
</dbReference>
<name>A0A124DYM8_PAEAM</name>
<reference evidence="2" key="2">
    <citation type="submission" date="2016-01" db="EMBL/GenBank/DDBJ databases">
        <title>Draft Genome Sequence of Paenibacillus amylolyticus Heshi-A3 that Was Isolated from Fermented Rice Bran with Aging Salted Mackerel, Which Was Named Heshiko as Traditional Fermented Seafood in Japan.</title>
        <authorList>
            <person name="Akuzawa S."/>
            <person name="Nakagawa J."/>
            <person name="Kanekatsu T."/>
            <person name="Kubota E."/>
            <person name="Ohtake R."/>
            <person name="Suzuki T."/>
            <person name="Kanesaki Y."/>
        </authorList>
    </citation>
    <scope>NUCLEOTIDE SEQUENCE [LARGE SCALE GENOMIC DNA]</scope>
    <source>
        <strain evidence="2">Heshi-A3</strain>
    </source>
</reference>
<organism evidence="1 2">
    <name type="scientific">Paenibacillus amylolyticus</name>
    <dbReference type="NCBI Taxonomy" id="1451"/>
    <lineage>
        <taxon>Bacteria</taxon>
        <taxon>Bacillati</taxon>
        <taxon>Bacillota</taxon>
        <taxon>Bacilli</taxon>
        <taxon>Bacillales</taxon>
        <taxon>Paenibacillaceae</taxon>
        <taxon>Paenibacillus</taxon>
    </lineage>
</organism>
<accession>A0A124DYM8</accession>